<organism evidence="6 7">
    <name type="scientific">Thalassotalea mangrovi</name>
    <dbReference type="NCBI Taxonomy" id="2572245"/>
    <lineage>
        <taxon>Bacteria</taxon>
        <taxon>Pseudomonadati</taxon>
        <taxon>Pseudomonadota</taxon>
        <taxon>Gammaproteobacteria</taxon>
        <taxon>Alteromonadales</taxon>
        <taxon>Colwelliaceae</taxon>
        <taxon>Thalassotalea</taxon>
    </lineage>
</organism>
<dbReference type="InterPro" id="IPR005119">
    <property type="entry name" value="LysR_subst-bd"/>
</dbReference>
<dbReference type="Gene3D" id="3.40.190.290">
    <property type="match status" value="1"/>
</dbReference>
<evidence type="ECO:0000256" key="2">
    <source>
        <dbReference type="ARBA" id="ARBA00023015"/>
    </source>
</evidence>
<protein>
    <submittedName>
        <fullName evidence="6">LysR family transcriptional regulator</fullName>
    </submittedName>
</protein>
<name>A0A4U1B5U4_9GAMM</name>
<evidence type="ECO:0000256" key="3">
    <source>
        <dbReference type="ARBA" id="ARBA00023125"/>
    </source>
</evidence>
<gene>
    <name evidence="6" type="ORF">E8M12_08420</name>
</gene>
<keyword evidence="3" id="KW-0238">DNA-binding</keyword>
<keyword evidence="2" id="KW-0805">Transcription regulation</keyword>
<evidence type="ECO:0000313" key="7">
    <source>
        <dbReference type="Proteomes" id="UP000307999"/>
    </source>
</evidence>
<dbReference type="PROSITE" id="PS50931">
    <property type="entry name" value="HTH_LYSR"/>
    <property type="match status" value="1"/>
</dbReference>
<dbReference type="EMBL" id="SWDB01000019">
    <property type="protein sequence ID" value="TKB45501.1"/>
    <property type="molecule type" value="Genomic_DNA"/>
</dbReference>
<keyword evidence="4" id="KW-0804">Transcription</keyword>
<dbReference type="Gene3D" id="1.10.10.10">
    <property type="entry name" value="Winged helix-like DNA-binding domain superfamily/Winged helix DNA-binding domain"/>
    <property type="match status" value="1"/>
</dbReference>
<dbReference type="AlphaFoldDB" id="A0A4U1B5U4"/>
<dbReference type="Proteomes" id="UP000307999">
    <property type="component" value="Unassembled WGS sequence"/>
</dbReference>
<keyword evidence="7" id="KW-1185">Reference proteome</keyword>
<reference evidence="6 7" key="1">
    <citation type="submission" date="2019-04" db="EMBL/GenBank/DDBJ databases">
        <title>Thalassotalea guangxiensis sp. nov., isolated from sediment of the coastal wetland.</title>
        <authorList>
            <person name="Zheng S."/>
            <person name="Zhang D."/>
        </authorList>
    </citation>
    <scope>NUCLEOTIDE SEQUENCE [LARGE SCALE GENOMIC DNA]</scope>
    <source>
        <strain evidence="6 7">ZS-4</strain>
    </source>
</reference>
<evidence type="ECO:0000259" key="5">
    <source>
        <dbReference type="PROSITE" id="PS50931"/>
    </source>
</evidence>
<evidence type="ECO:0000256" key="1">
    <source>
        <dbReference type="ARBA" id="ARBA00009437"/>
    </source>
</evidence>
<dbReference type="GO" id="GO:0003700">
    <property type="term" value="F:DNA-binding transcription factor activity"/>
    <property type="evidence" value="ECO:0007669"/>
    <property type="project" value="InterPro"/>
</dbReference>
<dbReference type="GO" id="GO:0000976">
    <property type="term" value="F:transcription cis-regulatory region binding"/>
    <property type="evidence" value="ECO:0007669"/>
    <property type="project" value="TreeGrafter"/>
</dbReference>
<dbReference type="SUPFAM" id="SSF53850">
    <property type="entry name" value="Periplasmic binding protein-like II"/>
    <property type="match status" value="1"/>
</dbReference>
<comment type="caution">
    <text evidence="6">The sequence shown here is derived from an EMBL/GenBank/DDBJ whole genome shotgun (WGS) entry which is preliminary data.</text>
</comment>
<dbReference type="PANTHER" id="PTHR30126">
    <property type="entry name" value="HTH-TYPE TRANSCRIPTIONAL REGULATOR"/>
    <property type="match status" value="1"/>
</dbReference>
<dbReference type="InterPro" id="IPR000847">
    <property type="entry name" value="LysR_HTH_N"/>
</dbReference>
<sequence length="303" mass="34027">MLKVTLEQWRMFWAVAEYGGFNQAANAIHKSQSSIHHAVHKLEESLGVKLLQTKGRKTVLTDAGELMLRRANFLLDEAGKVEAVAQSLSDGIESRLRIAVDEIFPQELLYQVLDETSKHFPLLRIELQESVLTGASELLEKSEVDIAISPYPLKEGFSEELCQIEFVAVANPEHPLHSLKAPLTLQDLKTHRQIVVRDSAISAQKDVGWLGANQRWTVSHMRTSIDMISSGLGFAWLPLPAIVAELDSGNLKPLPLQQERRRSALLYLMFNDADRLGPAARHFIGELRYQTMNMPTSEQIIDD</sequence>
<dbReference type="SUPFAM" id="SSF46785">
    <property type="entry name" value="Winged helix' DNA-binding domain"/>
    <property type="match status" value="1"/>
</dbReference>
<proteinExistence type="inferred from homology"/>
<dbReference type="Pfam" id="PF03466">
    <property type="entry name" value="LysR_substrate"/>
    <property type="match status" value="1"/>
</dbReference>
<feature type="domain" description="HTH lysR-type" evidence="5">
    <location>
        <begin position="4"/>
        <end position="61"/>
    </location>
</feature>
<accession>A0A4U1B5U4</accession>
<dbReference type="PANTHER" id="PTHR30126:SF88">
    <property type="entry name" value="TRANSCRIPTIONAL REGULATOR-RELATED"/>
    <property type="match status" value="1"/>
</dbReference>
<evidence type="ECO:0000313" key="6">
    <source>
        <dbReference type="EMBL" id="TKB45501.1"/>
    </source>
</evidence>
<dbReference type="RefSeq" id="WP_136735705.1">
    <property type="nucleotide sequence ID" value="NZ_SWDB01000019.1"/>
</dbReference>
<dbReference type="Pfam" id="PF00126">
    <property type="entry name" value="HTH_1"/>
    <property type="match status" value="1"/>
</dbReference>
<evidence type="ECO:0000256" key="4">
    <source>
        <dbReference type="ARBA" id="ARBA00023163"/>
    </source>
</evidence>
<dbReference type="InterPro" id="IPR036390">
    <property type="entry name" value="WH_DNA-bd_sf"/>
</dbReference>
<dbReference type="InterPro" id="IPR036388">
    <property type="entry name" value="WH-like_DNA-bd_sf"/>
</dbReference>
<dbReference type="OrthoDB" id="6988449at2"/>
<comment type="similarity">
    <text evidence="1">Belongs to the LysR transcriptional regulatory family.</text>
</comment>